<keyword evidence="9" id="KW-0496">Mitochondrion</keyword>
<proteinExistence type="inferred from homology"/>
<evidence type="ECO:0000256" key="7">
    <source>
        <dbReference type="ARBA" id="ARBA00037868"/>
    </source>
</evidence>
<dbReference type="AlphaFoldDB" id="A0A0G4J6M2"/>
<protein>
    <submittedName>
        <fullName evidence="8">Uncharacterized protein</fullName>
    </submittedName>
</protein>
<organism evidence="8 10">
    <name type="scientific">Plasmodiophora brassicae</name>
    <name type="common">Clubroot disease agent</name>
    <dbReference type="NCBI Taxonomy" id="37360"/>
    <lineage>
        <taxon>Eukaryota</taxon>
        <taxon>Sar</taxon>
        <taxon>Rhizaria</taxon>
        <taxon>Endomyxa</taxon>
        <taxon>Phytomyxea</taxon>
        <taxon>Plasmodiophorida</taxon>
        <taxon>Plasmodiophoridae</taxon>
        <taxon>Plasmodiophora</taxon>
    </lineage>
</organism>
<evidence type="ECO:0000313" key="9">
    <source>
        <dbReference type="EMBL" id="SPR01167.1"/>
    </source>
</evidence>
<dbReference type="SUPFAM" id="SSF52540">
    <property type="entry name" value="P-loop containing nucleoside triphosphate hydrolases"/>
    <property type="match status" value="1"/>
</dbReference>
<dbReference type="Proteomes" id="UP000039324">
    <property type="component" value="Unassembled WGS sequence"/>
</dbReference>
<geneLocation type="mitochondrion" evidence="9"/>
<evidence type="ECO:0000256" key="3">
    <source>
        <dbReference type="ARBA" id="ARBA00023134"/>
    </source>
</evidence>
<dbReference type="SMART" id="SM00176">
    <property type="entry name" value="RAN"/>
    <property type="match status" value="1"/>
</dbReference>
<evidence type="ECO:0000256" key="4">
    <source>
        <dbReference type="ARBA" id="ARBA00023136"/>
    </source>
</evidence>
<accession>A0A0G4J6M2</accession>
<dbReference type="SMART" id="SM00175">
    <property type="entry name" value="RAB"/>
    <property type="match status" value="1"/>
</dbReference>
<dbReference type="InterPro" id="IPR057289">
    <property type="entry name" value="Rab1/Ypt1"/>
</dbReference>
<dbReference type="PROSITE" id="PS51420">
    <property type="entry name" value="RHO"/>
    <property type="match status" value="1"/>
</dbReference>
<evidence type="ECO:0000256" key="2">
    <source>
        <dbReference type="ARBA" id="ARBA00022741"/>
    </source>
</evidence>
<gene>
    <name evidence="8" type="ORF">PBRA_009365</name>
    <name evidence="9" type="ORF">PLBR_LOCUS8382</name>
</gene>
<dbReference type="STRING" id="37360.A0A0G4J6M2"/>
<dbReference type="FunFam" id="3.40.50.300:FF:000359">
    <property type="entry name" value="Small GTP-binding protein"/>
    <property type="match status" value="1"/>
</dbReference>
<reference evidence="9 11" key="2">
    <citation type="submission" date="2018-03" db="EMBL/GenBank/DDBJ databases">
        <authorList>
            <person name="Fogelqvist J."/>
        </authorList>
    </citation>
    <scope>NUCLEOTIDE SEQUENCE [LARGE SCALE GENOMIC DNA]</scope>
</reference>
<dbReference type="Pfam" id="PF00071">
    <property type="entry name" value="Ras"/>
    <property type="match status" value="1"/>
</dbReference>
<dbReference type="NCBIfam" id="TIGR00231">
    <property type="entry name" value="small_GTP"/>
    <property type="match status" value="1"/>
</dbReference>
<keyword evidence="10" id="KW-1185">Reference proteome</keyword>
<reference evidence="8 10" key="1">
    <citation type="submission" date="2015-02" db="EMBL/GenBank/DDBJ databases">
        <authorList>
            <person name="Chooi Y.-H."/>
        </authorList>
    </citation>
    <scope>NUCLEOTIDE SEQUENCE [LARGE SCALE GENOMIC DNA]</scope>
    <source>
        <strain evidence="8">E3</strain>
    </source>
</reference>
<name>A0A0G4J6M2_PLABS</name>
<dbReference type="InterPro" id="IPR027417">
    <property type="entry name" value="P-loop_NTPase"/>
</dbReference>
<keyword evidence="5" id="KW-0449">Lipoprotein</keyword>
<evidence type="ECO:0000256" key="6">
    <source>
        <dbReference type="ARBA" id="ARBA00023289"/>
    </source>
</evidence>
<dbReference type="PRINTS" id="PR00449">
    <property type="entry name" value="RASTRNSFRMNG"/>
</dbReference>
<dbReference type="EMBL" id="CDSF01000143">
    <property type="protein sequence ID" value="CEP03147.1"/>
    <property type="molecule type" value="Genomic_DNA"/>
</dbReference>
<dbReference type="OrthoDB" id="9989112at2759"/>
<comment type="subcellular location">
    <subcellularLocation>
        <location evidence="7">Endomembrane system</location>
        <topology evidence="7">Lipid-anchor</topology>
    </subcellularLocation>
</comment>
<dbReference type="SMART" id="SM00174">
    <property type="entry name" value="RHO"/>
    <property type="match status" value="1"/>
</dbReference>
<dbReference type="OMA" id="TQMAKDF"/>
<dbReference type="EMBL" id="OVEO01000016">
    <property type="protein sequence ID" value="SPR01167.1"/>
    <property type="molecule type" value="Genomic_DNA"/>
</dbReference>
<dbReference type="InterPro" id="IPR005225">
    <property type="entry name" value="Small_GTP-bd"/>
</dbReference>
<keyword evidence="4" id="KW-0472">Membrane</keyword>
<dbReference type="CDD" id="cd01869">
    <property type="entry name" value="Rab1_Ypt1"/>
    <property type="match status" value="1"/>
</dbReference>
<keyword evidence="3" id="KW-0342">GTP-binding</keyword>
<dbReference type="InterPro" id="IPR050305">
    <property type="entry name" value="Small_GTPase_Rab"/>
</dbReference>
<dbReference type="PROSITE" id="PS51421">
    <property type="entry name" value="RAS"/>
    <property type="match status" value="1"/>
</dbReference>
<keyword evidence="6" id="KW-0636">Prenylation</keyword>
<dbReference type="Gene3D" id="3.40.50.300">
    <property type="entry name" value="P-loop containing nucleotide triphosphate hydrolases"/>
    <property type="match status" value="1"/>
</dbReference>
<dbReference type="GO" id="GO:0003924">
    <property type="term" value="F:GTPase activity"/>
    <property type="evidence" value="ECO:0007669"/>
    <property type="project" value="InterPro"/>
</dbReference>
<dbReference type="GO" id="GO:0005525">
    <property type="term" value="F:GTP binding"/>
    <property type="evidence" value="ECO:0007669"/>
    <property type="project" value="UniProtKB-KW"/>
</dbReference>
<keyword evidence="2" id="KW-0547">Nucleotide-binding</keyword>
<dbReference type="GO" id="GO:0012505">
    <property type="term" value="C:endomembrane system"/>
    <property type="evidence" value="ECO:0007669"/>
    <property type="project" value="UniProtKB-SubCell"/>
</dbReference>
<dbReference type="PANTHER" id="PTHR47980">
    <property type="entry name" value="LD44762P"/>
    <property type="match status" value="1"/>
</dbReference>
<dbReference type="PROSITE" id="PS51417">
    <property type="entry name" value="ARF"/>
    <property type="match status" value="1"/>
</dbReference>
<evidence type="ECO:0000313" key="8">
    <source>
        <dbReference type="EMBL" id="CEP03147.1"/>
    </source>
</evidence>
<dbReference type="SMART" id="SM00173">
    <property type="entry name" value="RAS"/>
    <property type="match status" value="1"/>
</dbReference>
<evidence type="ECO:0000313" key="10">
    <source>
        <dbReference type="Proteomes" id="UP000039324"/>
    </source>
</evidence>
<evidence type="ECO:0000313" key="11">
    <source>
        <dbReference type="Proteomes" id="UP000290189"/>
    </source>
</evidence>
<evidence type="ECO:0000256" key="1">
    <source>
        <dbReference type="ARBA" id="ARBA00006270"/>
    </source>
</evidence>
<dbReference type="Proteomes" id="UP000290189">
    <property type="component" value="Unassembled WGS sequence"/>
</dbReference>
<dbReference type="PROSITE" id="PS51419">
    <property type="entry name" value="RAB"/>
    <property type="match status" value="1"/>
</dbReference>
<dbReference type="InterPro" id="IPR001806">
    <property type="entry name" value="Small_GTPase"/>
</dbReference>
<sequence length="200" mass="22199">MSSEYDYLFKLLLIGDSGVGKSCLLLRFSDDTYHESYISTIGVDFKIRTIELDGKTIKLQIWDTAGQERFRTITSSYYRGAHGIIVVYDVTDKDSFANVKTWLNEIDRFATEGVNKLLVGNKSDLVSKRQVETEAAQKFADELGISFLETSAKNSHNVEQAFLTMAGQIKQRMASQPKANKPAAPINIQAAQPDKAGGCC</sequence>
<comment type="similarity">
    <text evidence="1">Belongs to the small GTPase superfamily. Rab family.</text>
</comment>
<evidence type="ECO:0000256" key="5">
    <source>
        <dbReference type="ARBA" id="ARBA00023288"/>
    </source>
</evidence>